<reference evidence="2" key="1">
    <citation type="submission" date="2023-02" db="EMBL/GenBank/DDBJ databases">
        <title>Colletotrichum kahawae CIFC_Que2 genome sequencing and assembly.</title>
        <authorList>
            <person name="Baroncelli R."/>
        </authorList>
    </citation>
    <scope>NUCLEOTIDE SEQUENCE</scope>
    <source>
        <strain evidence="2">CIFC_Que2</strain>
    </source>
</reference>
<feature type="region of interest" description="Disordered" evidence="1">
    <location>
        <begin position="1"/>
        <end position="41"/>
    </location>
</feature>
<feature type="compositionally biased region" description="Pro residues" evidence="1">
    <location>
        <begin position="25"/>
        <end position="38"/>
    </location>
</feature>
<dbReference type="Proteomes" id="UP001281614">
    <property type="component" value="Unassembled WGS sequence"/>
</dbReference>
<gene>
    <name evidence="2" type="ORF">CKAH01_13990</name>
</gene>
<proteinExistence type="predicted"/>
<feature type="compositionally biased region" description="Acidic residues" evidence="1">
    <location>
        <begin position="13"/>
        <end position="22"/>
    </location>
</feature>
<name>A0AAD9YNI6_COLKA</name>
<dbReference type="AlphaFoldDB" id="A0AAD9YNI6"/>
<evidence type="ECO:0000256" key="1">
    <source>
        <dbReference type="SAM" id="MobiDB-lite"/>
    </source>
</evidence>
<sequence>METAKRVRLVDYSDSESDDNDENAAPPPHPQGNAPPPETENELAKIVIELQKKYIHEYEEIQRRQDEWRLEIRKWQVGFEGKWELQRRLLVDITPVRRVRV</sequence>
<accession>A0AAD9YNI6</accession>
<comment type="caution">
    <text evidence="2">The sequence shown here is derived from an EMBL/GenBank/DDBJ whole genome shotgun (WGS) entry which is preliminary data.</text>
</comment>
<organism evidence="2 3">
    <name type="scientific">Colletotrichum kahawae</name>
    <name type="common">Coffee berry disease fungus</name>
    <dbReference type="NCBI Taxonomy" id="34407"/>
    <lineage>
        <taxon>Eukaryota</taxon>
        <taxon>Fungi</taxon>
        <taxon>Dikarya</taxon>
        <taxon>Ascomycota</taxon>
        <taxon>Pezizomycotina</taxon>
        <taxon>Sordariomycetes</taxon>
        <taxon>Hypocreomycetidae</taxon>
        <taxon>Glomerellales</taxon>
        <taxon>Glomerellaceae</taxon>
        <taxon>Colletotrichum</taxon>
        <taxon>Colletotrichum gloeosporioides species complex</taxon>
    </lineage>
</organism>
<protein>
    <submittedName>
        <fullName evidence="2">Osmostress-responsive transcription</fullName>
    </submittedName>
</protein>
<feature type="compositionally biased region" description="Basic and acidic residues" evidence="1">
    <location>
        <begin position="1"/>
        <end position="11"/>
    </location>
</feature>
<keyword evidence="3" id="KW-1185">Reference proteome</keyword>
<evidence type="ECO:0000313" key="3">
    <source>
        <dbReference type="Proteomes" id="UP001281614"/>
    </source>
</evidence>
<evidence type="ECO:0000313" key="2">
    <source>
        <dbReference type="EMBL" id="KAK2772287.1"/>
    </source>
</evidence>
<dbReference type="EMBL" id="VYYT01000069">
    <property type="protein sequence ID" value="KAK2772287.1"/>
    <property type="molecule type" value="Genomic_DNA"/>
</dbReference>